<feature type="non-terminal residue" evidence="3">
    <location>
        <position position="1"/>
    </location>
</feature>
<proteinExistence type="predicted"/>
<evidence type="ECO:0008006" key="4">
    <source>
        <dbReference type="Google" id="ProtNLM"/>
    </source>
</evidence>
<feature type="non-terminal residue" evidence="3">
    <location>
        <position position="274"/>
    </location>
</feature>
<organism evidence="3">
    <name type="scientific">marine sediment metagenome</name>
    <dbReference type="NCBI Taxonomy" id="412755"/>
    <lineage>
        <taxon>unclassified sequences</taxon>
        <taxon>metagenomes</taxon>
        <taxon>ecological metagenomes</taxon>
    </lineage>
</organism>
<accession>X1BRN1</accession>
<evidence type="ECO:0000313" key="3">
    <source>
        <dbReference type="EMBL" id="GAG97720.1"/>
    </source>
</evidence>
<gene>
    <name evidence="3" type="ORF">S01H4_49219</name>
</gene>
<dbReference type="PANTHER" id="PTHR12526">
    <property type="entry name" value="GLYCOSYLTRANSFERASE"/>
    <property type="match status" value="1"/>
</dbReference>
<dbReference type="Gene3D" id="3.40.50.2000">
    <property type="entry name" value="Glycogen Phosphorylase B"/>
    <property type="match status" value="2"/>
</dbReference>
<evidence type="ECO:0000259" key="1">
    <source>
        <dbReference type="Pfam" id="PF00534"/>
    </source>
</evidence>
<evidence type="ECO:0000259" key="2">
    <source>
        <dbReference type="Pfam" id="PF13579"/>
    </source>
</evidence>
<protein>
    <recommendedName>
        <fullName evidence="4">Glycosyl transferase family 1 domain-containing protein</fullName>
    </recommendedName>
</protein>
<dbReference type="Pfam" id="PF00534">
    <property type="entry name" value="Glycos_transf_1"/>
    <property type="match status" value="1"/>
</dbReference>
<dbReference type="GO" id="GO:0016757">
    <property type="term" value="F:glycosyltransferase activity"/>
    <property type="evidence" value="ECO:0007669"/>
    <property type="project" value="InterPro"/>
</dbReference>
<dbReference type="EMBL" id="BART01027822">
    <property type="protein sequence ID" value="GAG97720.1"/>
    <property type="molecule type" value="Genomic_DNA"/>
</dbReference>
<sequence>ITRQIKEFRPGVIVGFGILNTYLAMKLAKKAGIPFIYYLIDVLHTLVPVKSFRWVAKILEKRTLRNSNRVIVINDKLKDYAIEMGSDPHRTFLVRAGVDLERFNPHIDRSRIRKQYKIEENDFVLFFMGWLYDFSGLREVALDLAKIKNEEPNLKLLIVGEGDLYAELEKIQQKYNLQDKIIFTGRQPYQKIPEFLKASDLCLFPAYDNEITHNIVPIKIYEYMAAGKPVIATRLPGVEKEFGHNNGVIYADEPGGVVKKTVKLIKNGDLAKQG</sequence>
<dbReference type="Pfam" id="PF13579">
    <property type="entry name" value="Glyco_trans_4_4"/>
    <property type="match status" value="1"/>
</dbReference>
<reference evidence="3" key="1">
    <citation type="journal article" date="2014" name="Front. Microbiol.">
        <title>High frequency of phylogenetically diverse reductive dehalogenase-homologous genes in deep subseafloor sedimentary metagenomes.</title>
        <authorList>
            <person name="Kawai M."/>
            <person name="Futagami T."/>
            <person name="Toyoda A."/>
            <person name="Takaki Y."/>
            <person name="Nishi S."/>
            <person name="Hori S."/>
            <person name="Arai W."/>
            <person name="Tsubouchi T."/>
            <person name="Morono Y."/>
            <person name="Uchiyama I."/>
            <person name="Ito T."/>
            <person name="Fujiyama A."/>
            <person name="Inagaki F."/>
            <person name="Takami H."/>
        </authorList>
    </citation>
    <scope>NUCLEOTIDE SEQUENCE</scope>
    <source>
        <strain evidence="3">Expedition CK06-06</strain>
    </source>
</reference>
<name>X1BRN1_9ZZZZ</name>
<dbReference type="AlphaFoldDB" id="X1BRN1"/>
<dbReference type="CDD" id="cd03794">
    <property type="entry name" value="GT4_WbuB-like"/>
    <property type="match status" value="1"/>
</dbReference>
<dbReference type="SUPFAM" id="SSF53756">
    <property type="entry name" value="UDP-Glycosyltransferase/glycogen phosphorylase"/>
    <property type="match status" value="1"/>
</dbReference>
<dbReference type="InterPro" id="IPR028098">
    <property type="entry name" value="Glyco_trans_4-like_N"/>
</dbReference>
<feature type="domain" description="Glycosyl transferase family 1" evidence="1">
    <location>
        <begin position="108"/>
        <end position="272"/>
    </location>
</feature>
<feature type="domain" description="Glycosyltransferase subfamily 4-like N-terminal" evidence="2">
    <location>
        <begin position="3"/>
        <end position="96"/>
    </location>
</feature>
<dbReference type="InterPro" id="IPR001296">
    <property type="entry name" value="Glyco_trans_1"/>
</dbReference>
<comment type="caution">
    <text evidence="3">The sequence shown here is derived from an EMBL/GenBank/DDBJ whole genome shotgun (WGS) entry which is preliminary data.</text>
</comment>